<dbReference type="InterPro" id="IPR031690">
    <property type="entry name" value="DUF5079"/>
</dbReference>
<feature type="transmembrane region" description="Helical" evidence="1">
    <location>
        <begin position="118"/>
        <end position="139"/>
    </location>
</feature>
<dbReference type="EMBL" id="QXRZ01000006">
    <property type="protein sequence ID" value="RIL42065.1"/>
    <property type="molecule type" value="Genomic_DNA"/>
</dbReference>
<evidence type="ECO:0000256" key="1">
    <source>
        <dbReference type="SAM" id="Phobius"/>
    </source>
</evidence>
<dbReference type="Pfam" id="PF16882">
    <property type="entry name" value="DUF5079"/>
    <property type="match status" value="1"/>
</dbReference>
<evidence type="ECO:0000313" key="3">
    <source>
        <dbReference type="Proteomes" id="UP000283576"/>
    </source>
</evidence>
<keyword evidence="1" id="KW-0472">Membrane</keyword>
<feature type="transmembrane region" description="Helical" evidence="1">
    <location>
        <begin position="191"/>
        <end position="212"/>
    </location>
</feature>
<evidence type="ECO:0000313" key="2">
    <source>
        <dbReference type="EMBL" id="RIL42065.1"/>
    </source>
</evidence>
<reference evidence="2 3" key="1">
    <citation type="journal article" date="2016" name="Front. Microbiol.">
        <title>Comprehensive Phylogenetic Analysis of Bovine Non-aureus Staphylococci Species Based on Whole-Genome Sequencing.</title>
        <authorList>
            <person name="Naushad S."/>
            <person name="Barkema H.W."/>
            <person name="Luby C."/>
            <person name="Condas L.A."/>
            <person name="Nobrega D.B."/>
            <person name="Carson D.A."/>
            <person name="De Buck J."/>
        </authorList>
    </citation>
    <scope>NUCLEOTIDE SEQUENCE [LARGE SCALE GENOMIC DNA]</scope>
    <source>
        <strain evidence="2 3">SNUC 1388</strain>
    </source>
</reference>
<feature type="transmembrane region" description="Helical" evidence="1">
    <location>
        <begin position="160"/>
        <end position="179"/>
    </location>
</feature>
<feature type="transmembrane region" description="Helical" evidence="1">
    <location>
        <begin position="89"/>
        <end position="112"/>
    </location>
</feature>
<proteinExistence type="predicted"/>
<dbReference type="RefSeq" id="WP_119624566.1">
    <property type="nucleotide sequence ID" value="NZ_QXRZ01000006.1"/>
</dbReference>
<name>A0A418HLW7_STAGA</name>
<organism evidence="2 3">
    <name type="scientific">Staphylococcus gallinarum</name>
    <dbReference type="NCBI Taxonomy" id="1293"/>
    <lineage>
        <taxon>Bacteria</taxon>
        <taxon>Bacillati</taxon>
        <taxon>Bacillota</taxon>
        <taxon>Bacilli</taxon>
        <taxon>Bacillales</taxon>
        <taxon>Staphylococcaceae</taxon>
        <taxon>Staphylococcus</taxon>
    </lineage>
</organism>
<accession>A0A418HLW7</accession>
<gene>
    <name evidence="2" type="ORF">BUZ01_09810</name>
</gene>
<feature type="transmembrane region" description="Helical" evidence="1">
    <location>
        <begin position="48"/>
        <end position="68"/>
    </location>
</feature>
<protein>
    <submittedName>
        <fullName evidence="2">DUF5079 family protein</fullName>
    </submittedName>
</protein>
<comment type="caution">
    <text evidence="2">The sequence shown here is derived from an EMBL/GenBank/DDBJ whole genome shotgun (WGS) entry which is preliminary data.</text>
</comment>
<sequence length="225" mass="26452">MNFNKQIDELRKPATQVVSLFALFMILFSGIAFFYGLDYDRLPDYLKIITLIEVVIIFISLLQFFRFVNFDKSKNVNKKTLKKYAKLLTIINIIGTYNAAFAFSNVFYVMAIQNFVDLYHYWLLSTVSMIISFTFWTLGSILMFIEMPKLEQYINGKRKTFIGIGFVLLAQLLYVERIIEYFLVPNIADSKFMILGSILVLLGIYLVTFEWIRKYDDFKILVLKE</sequence>
<keyword evidence="1" id="KW-0812">Transmembrane</keyword>
<feature type="transmembrane region" description="Helical" evidence="1">
    <location>
        <begin position="17"/>
        <end position="36"/>
    </location>
</feature>
<dbReference type="Proteomes" id="UP000283576">
    <property type="component" value="Unassembled WGS sequence"/>
</dbReference>
<keyword evidence="1" id="KW-1133">Transmembrane helix</keyword>
<dbReference type="AlphaFoldDB" id="A0A418HLW7"/>